<evidence type="ECO:0000313" key="3">
    <source>
        <dbReference type="Proteomes" id="UP001328107"/>
    </source>
</evidence>
<dbReference type="Proteomes" id="UP001328107">
    <property type="component" value="Unassembled WGS sequence"/>
</dbReference>
<protein>
    <submittedName>
        <fullName evidence="2">Uncharacterized protein</fullName>
    </submittedName>
</protein>
<reference evidence="3" key="1">
    <citation type="submission" date="2022-10" db="EMBL/GenBank/DDBJ databases">
        <title>Genome assembly of Pristionchus species.</title>
        <authorList>
            <person name="Yoshida K."/>
            <person name="Sommer R.J."/>
        </authorList>
    </citation>
    <scope>NUCLEOTIDE SEQUENCE [LARGE SCALE GENOMIC DNA]</scope>
    <source>
        <strain evidence="3">RS5460</strain>
    </source>
</reference>
<accession>A0AAN5DIN2</accession>
<keyword evidence="1" id="KW-0812">Transmembrane</keyword>
<name>A0AAN5DIN2_9BILA</name>
<feature type="non-terminal residue" evidence="2">
    <location>
        <position position="1"/>
    </location>
</feature>
<dbReference type="AlphaFoldDB" id="A0AAN5DIN2"/>
<sequence>NTSNADDTFILEPWTVYDLQIATVLIILFYLLINVAGWISRTRRVRLISRLNAPLPPIIESAERKAQIQRKRYELIVEDSIRPRPGFT</sequence>
<gene>
    <name evidence="2" type="ORF">PMAYCL1PPCAC_33262</name>
</gene>
<evidence type="ECO:0000256" key="1">
    <source>
        <dbReference type="SAM" id="Phobius"/>
    </source>
</evidence>
<comment type="caution">
    <text evidence="2">The sequence shown here is derived from an EMBL/GenBank/DDBJ whole genome shotgun (WGS) entry which is preliminary data.</text>
</comment>
<evidence type="ECO:0000313" key="2">
    <source>
        <dbReference type="EMBL" id="GMR63067.1"/>
    </source>
</evidence>
<dbReference type="EMBL" id="BTRK01000006">
    <property type="protein sequence ID" value="GMR63067.1"/>
    <property type="molecule type" value="Genomic_DNA"/>
</dbReference>
<organism evidence="2 3">
    <name type="scientific">Pristionchus mayeri</name>
    <dbReference type="NCBI Taxonomy" id="1317129"/>
    <lineage>
        <taxon>Eukaryota</taxon>
        <taxon>Metazoa</taxon>
        <taxon>Ecdysozoa</taxon>
        <taxon>Nematoda</taxon>
        <taxon>Chromadorea</taxon>
        <taxon>Rhabditida</taxon>
        <taxon>Rhabditina</taxon>
        <taxon>Diplogasteromorpha</taxon>
        <taxon>Diplogasteroidea</taxon>
        <taxon>Neodiplogasteridae</taxon>
        <taxon>Pristionchus</taxon>
    </lineage>
</organism>
<keyword evidence="3" id="KW-1185">Reference proteome</keyword>
<keyword evidence="1" id="KW-0472">Membrane</keyword>
<feature type="transmembrane region" description="Helical" evidence="1">
    <location>
        <begin position="20"/>
        <end position="40"/>
    </location>
</feature>
<proteinExistence type="predicted"/>
<keyword evidence="1" id="KW-1133">Transmembrane helix</keyword>